<feature type="domain" description="DUF1899" evidence="5">
    <location>
        <begin position="4"/>
        <end position="68"/>
    </location>
</feature>
<dbReference type="Ensembl" id="ENSELUT00000047524.2">
    <property type="protein sequence ID" value="ENSELUP00000061357.2"/>
    <property type="gene ID" value="ENSELUG00000019899.3"/>
</dbReference>
<dbReference type="Bgee" id="ENSELUG00000019899">
    <property type="expression patterns" value="Expressed in head kidney and 14 other cell types or tissues"/>
</dbReference>
<dbReference type="SUPFAM" id="SSF50978">
    <property type="entry name" value="WD40 repeat-like"/>
    <property type="match status" value="1"/>
</dbReference>
<dbReference type="InterPro" id="IPR015943">
    <property type="entry name" value="WD40/YVTN_repeat-like_dom_sf"/>
</dbReference>
<comment type="similarity">
    <text evidence="4">Belongs to the WD repeat coronin family.</text>
</comment>
<dbReference type="SMART" id="SM01166">
    <property type="entry name" value="DUF1899"/>
    <property type="match status" value="1"/>
</dbReference>
<dbReference type="GO" id="GO:0016477">
    <property type="term" value="P:cell migration"/>
    <property type="evidence" value="ECO:0007669"/>
    <property type="project" value="TreeGrafter"/>
</dbReference>
<gene>
    <name evidence="6" type="primary">CORO1A</name>
</gene>
<dbReference type="Pfam" id="PF16300">
    <property type="entry name" value="WD40_4"/>
    <property type="match status" value="1"/>
</dbReference>
<dbReference type="InterPro" id="IPR015048">
    <property type="entry name" value="DUF1899"/>
</dbReference>
<dbReference type="FunFam" id="2.130.10.10:FF:003604">
    <property type="entry name" value="Coronin"/>
    <property type="match status" value="1"/>
</dbReference>
<dbReference type="PROSITE" id="PS50082">
    <property type="entry name" value="WD_REPEATS_2"/>
    <property type="match status" value="2"/>
</dbReference>
<dbReference type="Pfam" id="PF08953">
    <property type="entry name" value="DUF1899"/>
    <property type="match status" value="1"/>
</dbReference>
<proteinExistence type="inferred from homology"/>
<reference evidence="7" key="1">
    <citation type="journal article" date="2014" name="PLoS ONE">
        <title>The genome and linkage map of the northern pike (Esox lucius): conserved synteny revealed between the salmonid sister group and the Neoteleostei.</title>
        <authorList>
            <person name="Rondeau E.B."/>
            <person name="Minkley D.R."/>
            <person name="Leong J.S."/>
            <person name="Messmer A.M."/>
            <person name="Jantzen J.R."/>
            <person name="von Schalburg K.R."/>
            <person name="Lemon C."/>
            <person name="Bird N.H."/>
            <person name="Koop B.F."/>
        </authorList>
    </citation>
    <scope>NUCLEOTIDE SEQUENCE</scope>
</reference>
<evidence type="ECO:0000256" key="3">
    <source>
        <dbReference type="PROSITE-ProRule" id="PRU00221"/>
    </source>
</evidence>
<reference evidence="6" key="4">
    <citation type="submission" date="2025-09" db="UniProtKB">
        <authorList>
            <consortium name="Ensembl"/>
        </authorList>
    </citation>
    <scope>IDENTIFICATION</scope>
</reference>
<dbReference type="Gene3D" id="2.130.10.10">
    <property type="entry name" value="YVTN repeat-like/Quinoprotein amine dehydrogenase"/>
    <property type="match status" value="1"/>
</dbReference>
<keyword evidence="7" id="KW-1185">Reference proteome</keyword>
<dbReference type="SMART" id="SM00320">
    <property type="entry name" value="WD40"/>
    <property type="match status" value="3"/>
</dbReference>
<dbReference type="Proteomes" id="UP000265140">
    <property type="component" value="Chromosome 11"/>
</dbReference>
<evidence type="ECO:0000256" key="1">
    <source>
        <dbReference type="ARBA" id="ARBA00022574"/>
    </source>
</evidence>
<dbReference type="InterPro" id="IPR036322">
    <property type="entry name" value="WD40_repeat_dom_sf"/>
</dbReference>
<dbReference type="PROSITE" id="PS50294">
    <property type="entry name" value="WD_REPEATS_REGION"/>
    <property type="match status" value="2"/>
</dbReference>
<organism evidence="6 7">
    <name type="scientific">Esox lucius</name>
    <name type="common">Northern pike</name>
    <dbReference type="NCBI Taxonomy" id="8010"/>
    <lineage>
        <taxon>Eukaryota</taxon>
        <taxon>Metazoa</taxon>
        <taxon>Chordata</taxon>
        <taxon>Craniata</taxon>
        <taxon>Vertebrata</taxon>
        <taxon>Euteleostomi</taxon>
        <taxon>Actinopterygii</taxon>
        <taxon>Neopterygii</taxon>
        <taxon>Teleostei</taxon>
        <taxon>Protacanthopterygii</taxon>
        <taxon>Esociformes</taxon>
        <taxon>Esocidae</taxon>
        <taxon>Esox</taxon>
    </lineage>
</organism>
<dbReference type="AlphaFoldDB" id="A0A6Q2Y7I2"/>
<feature type="repeat" description="WD" evidence="3">
    <location>
        <begin position="77"/>
        <end position="119"/>
    </location>
</feature>
<dbReference type="InterPro" id="IPR015505">
    <property type="entry name" value="Coronin"/>
</dbReference>
<dbReference type="GO" id="GO:0051015">
    <property type="term" value="F:actin filament binding"/>
    <property type="evidence" value="ECO:0007669"/>
    <property type="project" value="TreeGrafter"/>
</dbReference>
<protein>
    <recommendedName>
        <fullName evidence="4">Coronin</fullName>
    </recommendedName>
</protein>
<dbReference type="GO" id="GO:0007015">
    <property type="term" value="P:actin filament organization"/>
    <property type="evidence" value="ECO:0007669"/>
    <property type="project" value="TreeGrafter"/>
</dbReference>
<evidence type="ECO:0000256" key="2">
    <source>
        <dbReference type="ARBA" id="ARBA00022737"/>
    </source>
</evidence>
<dbReference type="Pfam" id="PF00400">
    <property type="entry name" value="WD40"/>
    <property type="match status" value="3"/>
</dbReference>
<accession>A0A6Q2Y7I2</accession>
<sequence length="415" mass="46062">MSRKVVRASKFRHVYGQAVKADQCYDDIRISQMTWDSNFCSVNPKFVAMIVDASGGGAFLVLPLSKTGRIDMSQPTVCGHTGPVLDIEFCPHNDNIIASGSEDCSVMIWEIPDGGLVSPLKDPVVKLEGHSKRVGILSWHPTAHNVLMSAGCDNVVILWNVACGEAVVRIDSVHPDLIYSACWNRDGSQILTSCKDKTLRVLDPRKGTVLYKSFGEPLTLQELDTSSGVLLPFFDPDTGIVYLCGKGDSSIRYFEVTDEAPYVHYLSMYSSKESQKGMGYMPKRGLEVNKCEIARFYKLHERKCEPIVMTVPRKSDLFQEDLYPDTMGPEPSVEAAEWFEGKEGKPVLISLKDGFVTTTKSKEFKVHKSLLKTTAASSGHHNNSGEVHALQEEVNTLKEAVEELTKRVCELESKM</sequence>
<evidence type="ECO:0000259" key="5">
    <source>
        <dbReference type="SMART" id="SM01166"/>
    </source>
</evidence>
<evidence type="ECO:0000313" key="7">
    <source>
        <dbReference type="Proteomes" id="UP000265140"/>
    </source>
</evidence>
<dbReference type="InterPro" id="IPR001680">
    <property type="entry name" value="WD40_rpt"/>
</dbReference>
<dbReference type="PROSITE" id="PS00678">
    <property type="entry name" value="WD_REPEATS_1"/>
    <property type="match status" value="2"/>
</dbReference>
<feature type="repeat" description="WD" evidence="3">
    <location>
        <begin position="127"/>
        <end position="169"/>
    </location>
</feature>
<dbReference type="InterPro" id="IPR019775">
    <property type="entry name" value="WD40_repeat_CS"/>
</dbReference>
<dbReference type="SMART" id="SM01167">
    <property type="entry name" value="DUF1900"/>
    <property type="match status" value="1"/>
</dbReference>
<reference evidence="6" key="2">
    <citation type="submission" date="2020-02" db="EMBL/GenBank/DDBJ databases">
        <title>Esox lucius (northern pike) genome, fEsoLuc1, primary haplotype.</title>
        <authorList>
            <person name="Myers G."/>
            <person name="Karagic N."/>
            <person name="Meyer A."/>
            <person name="Pippel M."/>
            <person name="Reichard M."/>
            <person name="Winkler S."/>
            <person name="Tracey A."/>
            <person name="Sims Y."/>
            <person name="Howe K."/>
            <person name="Rhie A."/>
            <person name="Formenti G."/>
            <person name="Durbin R."/>
            <person name="Fedrigo O."/>
            <person name="Jarvis E.D."/>
        </authorList>
    </citation>
    <scope>NUCLEOTIDE SEQUENCE [LARGE SCALE GENOMIC DNA]</scope>
</reference>
<dbReference type="GeneTree" id="ENSGT00940000160628"/>
<dbReference type="PANTHER" id="PTHR10856:SF18">
    <property type="entry name" value="CORONIN-1A"/>
    <property type="match status" value="1"/>
</dbReference>
<keyword evidence="2 4" id="KW-0677">Repeat</keyword>
<keyword evidence="1 3" id="KW-0853">WD repeat</keyword>
<reference evidence="6" key="3">
    <citation type="submission" date="2025-08" db="UniProtKB">
        <authorList>
            <consortium name="Ensembl"/>
        </authorList>
    </citation>
    <scope>IDENTIFICATION</scope>
</reference>
<evidence type="ECO:0000313" key="6">
    <source>
        <dbReference type="Ensembl" id="ENSELUP00000061357.2"/>
    </source>
</evidence>
<evidence type="ECO:0000256" key="4">
    <source>
        <dbReference type="RuleBase" id="RU280818"/>
    </source>
</evidence>
<dbReference type="PANTHER" id="PTHR10856">
    <property type="entry name" value="CORONIN"/>
    <property type="match status" value="1"/>
</dbReference>
<name>A0A6Q2Y7I2_ESOLU</name>